<protein>
    <submittedName>
        <fullName evidence="2">Uncharacterized protein</fullName>
    </submittedName>
</protein>
<sequence length="119" mass="13886">MSANRRRPIDTVECRSTRYFRCERADDLRSHRQASPSWEDETRTMRSSAVWRDRLAEGEKPPGVAQLCKAPRGLPRTMPVRWMGRIFVLRRRGIRRGTPYTQGERQGLSVRDRIDDGSV</sequence>
<evidence type="ECO:0000313" key="3">
    <source>
        <dbReference type="Proteomes" id="UP001497644"/>
    </source>
</evidence>
<dbReference type="Proteomes" id="UP001497644">
    <property type="component" value="Chromosome 5"/>
</dbReference>
<dbReference type="AlphaFoldDB" id="A0AAV2NX24"/>
<dbReference type="EMBL" id="OZ034828">
    <property type="protein sequence ID" value="CAL1684116.1"/>
    <property type="molecule type" value="Genomic_DNA"/>
</dbReference>
<evidence type="ECO:0000313" key="2">
    <source>
        <dbReference type="EMBL" id="CAL1684116.1"/>
    </source>
</evidence>
<organism evidence="2 3">
    <name type="scientific">Lasius platythorax</name>
    <dbReference type="NCBI Taxonomy" id="488582"/>
    <lineage>
        <taxon>Eukaryota</taxon>
        <taxon>Metazoa</taxon>
        <taxon>Ecdysozoa</taxon>
        <taxon>Arthropoda</taxon>
        <taxon>Hexapoda</taxon>
        <taxon>Insecta</taxon>
        <taxon>Pterygota</taxon>
        <taxon>Neoptera</taxon>
        <taxon>Endopterygota</taxon>
        <taxon>Hymenoptera</taxon>
        <taxon>Apocrita</taxon>
        <taxon>Aculeata</taxon>
        <taxon>Formicoidea</taxon>
        <taxon>Formicidae</taxon>
        <taxon>Formicinae</taxon>
        <taxon>Lasius</taxon>
        <taxon>Lasius</taxon>
    </lineage>
</organism>
<name>A0AAV2NX24_9HYME</name>
<evidence type="ECO:0000256" key="1">
    <source>
        <dbReference type="SAM" id="MobiDB-lite"/>
    </source>
</evidence>
<proteinExistence type="predicted"/>
<reference evidence="2" key="1">
    <citation type="submission" date="2024-04" db="EMBL/GenBank/DDBJ databases">
        <authorList>
            <consortium name="Molecular Ecology Group"/>
        </authorList>
    </citation>
    <scope>NUCLEOTIDE SEQUENCE</scope>
</reference>
<gene>
    <name evidence="2" type="ORF">LPLAT_LOCUS9806</name>
</gene>
<feature type="compositionally biased region" description="Basic and acidic residues" evidence="1">
    <location>
        <begin position="110"/>
        <end position="119"/>
    </location>
</feature>
<keyword evidence="3" id="KW-1185">Reference proteome</keyword>
<feature type="region of interest" description="Disordered" evidence="1">
    <location>
        <begin position="98"/>
        <end position="119"/>
    </location>
</feature>
<accession>A0AAV2NX24</accession>